<protein>
    <recommendedName>
        <fullName evidence="3">DUF1015 domain-containing protein</fullName>
    </recommendedName>
</protein>
<dbReference type="Pfam" id="PF06245">
    <property type="entry name" value="DUF1015"/>
    <property type="match status" value="1"/>
</dbReference>
<evidence type="ECO:0008006" key="3">
    <source>
        <dbReference type="Google" id="ProtNLM"/>
    </source>
</evidence>
<dbReference type="AlphaFoldDB" id="A0A2H5XAU1"/>
<dbReference type="Proteomes" id="UP000236173">
    <property type="component" value="Unassembled WGS sequence"/>
</dbReference>
<comment type="caution">
    <text evidence="1">The sequence shown here is derived from an EMBL/GenBank/DDBJ whole genome shotgun (WGS) entry which is preliminary data.</text>
</comment>
<dbReference type="EMBL" id="BEHT01000008">
    <property type="protein sequence ID" value="GBC98308.1"/>
    <property type="molecule type" value="Genomic_DNA"/>
</dbReference>
<gene>
    <name evidence="1" type="ORF">HRbin17_00810</name>
</gene>
<proteinExistence type="predicted"/>
<evidence type="ECO:0000313" key="1">
    <source>
        <dbReference type="EMBL" id="GBC98308.1"/>
    </source>
</evidence>
<organism evidence="1 2">
    <name type="scientific">Candidatus Fervidibacter japonicus</name>
    <dbReference type="NCBI Taxonomy" id="2035412"/>
    <lineage>
        <taxon>Bacteria</taxon>
        <taxon>Candidatus Fervidibacterota</taxon>
        <taxon>Candidatus Fervidibacter</taxon>
    </lineage>
</organism>
<dbReference type="PANTHER" id="PTHR36454">
    <property type="entry name" value="LMO2823 PROTEIN"/>
    <property type="match status" value="1"/>
</dbReference>
<reference evidence="2" key="1">
    <citation type="submission" date="2017-09" db="EMBL/GenBank/DDBJ databases">
        <title>Metaegenomics of thermophilic ammonia-oxidizing enrichment culture.</title>
        <authorList>
            <person name="Kato S."/>
            <person name="Suzuki K."/>
        </authorList>
    </citation>
    <scope>NUCLEOTIDE SEQUENCE [LARGE SCALE GENOMIC DNA]</scope>
</reference>
<dbReference type="PANTHER" id="PTHR36454:SF1">
    <property type="entry name" value="DUF1015 DOMAIN-CONTAINING PROTEIN"/>
    <property type="match status" value="1"/>
</dbReference>
<name>A0A2H5XAU1_9BACT</name>
<evidence type="ECO:0000313" key="2">
    <source>
        <dbReference type="Proteomes" id="UP000236173"/>
    </source>
</evidence>
<dbReference type="InterPro" id="IPR008323">
    <property type="entry name" value="UCP033563"/>
</dbReference>
<sequence>MSERRLWVVPFCPVVFNLQGADLSQLIAPPYDTVSERECADLLARHPCNIVRLILPPDLDRDKADRYDAAARLWRQWLADGTLLELDEPSQFVYTQRFRWRGEEREHWLLLTTIPLTPYEQGLVRPHEHTMPKPKSDRLALLRAMGAELSQVHGLISDDTGEWQTLLRSAATGTPWLCAQLNGVTHCVWRITDTAFTAEVNRLLQGQQVVIADGHHRYETALAFRDELPETRADPDHPANFVGIVLADHQRNATVLPTHRLLRFRHPEQVERVLRELMRRFRTVKVEWDGSDEGAEQLLAATAAHAFLVVAQGRVWQLIVYGFESGVAQALSQLPPLLRKVDTAVLHHAVLPLALAGAGVTPESVALDYTHDAATAMAFAQRDGGLAVLLRSVPPSLVWEVASAGHRMPPKTTYFVPKAPSGLVMRRLTR</sequence>
<accession>A0A2H5XAU1</accession>